<dbReference type="Pfam" id="PF07165">
    <property type="entry name" value="DUF1397"/>
    <property type="match status" value="1"/>
</dbReference>
<dbReference type="EnsemblMetazoa" id="XM_019907408.1">
    <property type="protein sequence ID" value="XP_019762967.1"/>
    <property type="gene ID" value="LOC109539575"/>
</dbReference>
<reference evidence="2" key="2">
    <citation type="submission" date="2024-08" db="UniProtKB">
        <authorList>
            <consortium name="EnsemblMetazoa"/>
        </authorList>
    </citation>
    <scope>IDENTIFICATION</scope>
</reference>
<dbReference type="OMA" id="FELANHC"/>
<evidence type="ECO:0000313" key="2">
    <source>
        <dbReference type="EnsemblMetazoa" id="XP_019762966.1"/>
    </source>
</evidence>
<dbReference type="HOGENOM" id="CLU_1215869_0_0_1"/>
<keyword evidence="3" id="KW-1185">Reference proteome</keyword>
<sequence>MRSNSKEATKLVNFVMVFLKLRLLALFIAVLAMGKTQVQAENLLLGDENYTSKIHEMKGSARELMRSICPKNAANLETKLNDSFTCIEEIDDNENMMCDVLLQTKTCIKPLIDSMEHCVSPAEKGIYTYVMNTIYAIFKYVCHLDGEHFFELTNPCILKRSHPTFRRCMFKLKHQKAKYSLQNIPEKTELCLFVQEFKSCFETNLHSSCKSPVTREALMGLYNNLLCK</sequence>
<dbReference type="OrthoDB" id="6760427at2759"/>
<proteinExistence type="predicted"/>
<evidence type="ECO:0000313" key="1">
    <source>
        <dbReference type="EMBL" id="ENN75501.1"/>
    </source>
</evidence>
<evidence type="ECO:0008006" key="4">
    <source>
        <dbReference type="Google" id="ProtNLM"/>
    </source>
</evidence>
<gene>
    <name evidence="2" type="primary">109539575</name>
    <name evidence="1" type="ORF">YQE_08051</name>
</gene>
<accession>N6U4F1</accession>
<dbReference type="Proteomes" id="UP000019118">
    <property type="component" value="Unassembled WGS sequence"/>
</dbReference>
<reference evidence="1 3" key="1">
    <citation type="journal article" date="2013" name="Genome Biol.">
        <title>Draft genome of the mountain pine beetle, Dendroctonus ponderosae Hopkins, a major forest pest.</title>
        <authorList>
            <person name="Keeling C.I."/>
            <person name="Yuen M.M."/>
            <person name="Liao N.Y."/>
            <person name="Docking T.R."/>
            <person name="Chan S.K."/>
            <person name="Taylor G.A."/>
            <person name="Palmquist D.L."/>
            <person name="Jackman S.D."/>
            <person name="Nguyen A."/>
            <person name="Li M."/>
            <person name="Henderson H."/>
            <person name="Janes J.K."/>
            <person name="Zhao Y."/>
            <person name="Pandoh P."/>
            <person name="Moore R."/>
            <person name="Sperling F.A."/>
            <person name="Huber D.P."/>
            <person name="Birol I."/>
            <person name="Jones S.J."/>
            <person name="Bohlmann J."/>
        </authorList>
    </citation>
    <scope>NUCLEOTIDE SEQUENCE</scope>
</reference>
<evidence type="ECO:0000313" key="3">
    <source>
        <dbReference type="Proteomes" id="UP000019118"/>
    </source>
</evidence>
<feature type="non-terminal residue" evidence="1">
    <location>
        <position position="1"/>
    </location>
</feature>
<dbReference type="InterPro" id="IPR009832">
    <property type="entry name" value="DUF1397"/>
</dbReference>
<name>N6U4F1_DENPD</name>
<organism evidence="1">
    <name type="scientific">Dendroctonus ponderosae</name>
    <name type="common">Mountain pine beetle</name>
    <dbReference type="NCBI Taxonomy" id="77166"/>
    <lineage>
        <taxon>Eukaryota</taxon>
        <taxon>Metazoa</taxon>
        <taxon>Ecdysozoa</taxon>
        <taxon>Arthropoda</taxon>
        <taxon>Hexapoda</taxon>
        <taxon>Insecta</taxon>
        <taxon>Pterygota</taxon>
        <taxon>Neoptera</taxon>
        <taxon>Endopterygota</taxon>
        <taxon>Coleoptera</taxon>
        <taxon>Polyphaga</taxon>
        <taxon>Cucujiformia</taxon>
        <taxon>Curculionidae</taxon>
        <taxon>Scolytinae</taxon>
        <taxon>Dendroctonus</taxon>
    </lineage>
</organism>
<protein>
    <recommendedName>
        <fullName evidence="4">DUF19 domain-containing protein</fullName>
    </recommendedName>
</protein>
<dbReference type="KEGG" id="dpa:109539575"/>
<dbReference type="AlphaFoldDB" id="N6U4F1"/>
<dbReference type="EMBL" id="KB741014">
    <property type="protein sequence ID" value="ENN75501.1"/>
    <property type="molecule type" value="Genomic_DNA"/>
</dbReference>
<dbReference type="EnsemblMetazoa" id="XM_019907407.1">
    <property type="protein sequence ID" value="XP_019762966.1"/>
    <property type="gene ID" value="LOC109539575"/>
</dbReference>